<evidence type="ECO:0000256" key="6">
    <source>
        <dbReference type="PROSITE-ProRule" id="PRU01024"/>
    </source>
</evidence>
<dbReference type="InterPro" id="IPR010280">
    <property type="entry name" value="U5_MeTrfase_fam"/>
</dbReference>
<evidence type="ECO:0000256" key="7">
    <source>
        <dbReference type="PROSITE-ProRule" id="PRU10015"/>
    </source>
</evidence>
<keyword evidence="1" id="KW-0408">Iron</keyword>
<dbReference type="PANTHER" id="PTHR11061:SF49">
    <property type="entry name" value="23S RRNA (URACIL(1939)-C(5))-METHYLTRANSFERASE RLMD"/>
    <property type="match status" value="1"/>
</dbReference>
<dbReference type="PANTHER" id="PTHR11061">
    <property type="entry name" value="RNA M5U METHYLTRANSFERASE"/>
    <property type="match status" value="1"/>
</dbReference>
<dbReference type="Gene3D" id="2.40.50.140">
    <property type="entry name" value="Nucleic acid-binding proteins"/>
    <property type="match status" value="1"/>
</dbReference>
<comment type="similarity">
    <text evidence="6">Belongs to the class I-like SAM-binding methyltransferase superfamily. RNA M5U methyltransferase family.</text>
</comment>
<feature type="binding site" evidence="6">
    <location>
        <position position="333"/>
    </location>
    <ligand>
        <name>S-adenosyl-L-methionine</name>
        <dbReference type="ChEBI" id="CHEBI:59789"/>
    </ligand>
</feature>
<dbReference type="Proteomes" id="UP001208938">
    <property type="component" value="Unassembled WGS sequence"/>
</dbReference>
<evidence type="ECO:0000256" key="4">
    <source>
        <dbReference type="ARBA" id="ARBA00022691"/>
    </source>
</evidence>
<dbReference type="Gene3D" id="3.40.50.150">
    <property type="entry name" value="Vaccinia Virus protein VP39"/>
    <property type="match status" value="1"/>
</dbReference>
<feature type="binding site" evidence="6">
    <location>
        <position position="238"/>
    </location>
    <ligand>
        <name>S-adenosyl-L-methionine</name>
        <dbReference type="ChEBI" id="CHEBI:59789"/>
    </ligand>
</feature>
<dbReference type="CDD" id="cd02440">
    <property type="entry name" value="AdoMet_MTases"/>
    <property type="match status" value="1"/>
</dbReference>
<dbReference type="Gene3D" id="2.40.50.1070">
    <property type="match status" value="1"/>
</dbReference>
<comment type="caution">
    <text evidence="8">The sequence shown here is derived from an EMBL/GenBank/DDBJ whole genome shotgun (WGS) entry which is preliminary data.</text>
</comment>
<evidence type="ECO:0000256" key="1">
    <source>
        <dbReference type="ARBA" id="ARBA00022485"/>
    </source>
</evidence>
<evidence type="ECO:0000313" key="9">
    <source>
        <dbReference type="Proteomes" id="UP001208938"/>
    </source>
</evidence>
<feature type="active site" evidence="7">
    <location>
        <position position="359"/>
    </location>
</feature>
<dbReference type="EMBL" id="JAPDFL010000001">
    <property type="protein sequence ID" value="MCW1931205.1"/>
    <property type="molecule type" value="Genomic_DNA"/>
</dbReference>
<accession>A0ABT3GUJ7</accession>
<keyword evidence="2 6" id="KW-0489">Methyltransferase</keyword>
<keyword evidence="5" id="KW-0411">Iron-sulfur</keyword>
<dbReference type="InterPro" id="IPR030390">
    <property type="entry name" value="MeTrfase_TrmA_AS"/>
</dbReference>
<protein>
    <submittedName>
        <fullName evidence="8">Class I SAM-dependent RNA methyltransferase</fullName>
    </submittedName>
</protein>
<feature type="active site" description="Nucleophile" evidence="6">
    <location>
        <position position="359"/>
    </location>
</feature>
<dbReference type="GO" id="GO:0008168">
    <property type="term" value="F:methyltransferase activity"/>
    <property type="evidence" value="ECO:0007669"/>
    <property type="project" value="UniProtKB-KW"/>
</dbReference>
<keyword evidence="3 6" id="KW-0808">Transferase</keyword>
<dbReference type="InterPro" id="IPR012340">
    <property type="entry name" value="NA-bd_OB-fold"/>
</dbReference>
<keyword evidence="1" id="KW-0004">4Fe-4S</keyword>
<organism evidence="8 9">
    <name type="scientific">Pararhodobacter zhoushanensis</name>
    <dbReference type="NCBI Taxonomy" id="2479545"/>
    <lineage>
        <taxon>Bacteria</taxon>
        <taxon>Pseudomonadati</taxon>
        <taxon>Pseudomonadota</taxon>
        <taxon>Alphaproteobacteria</taxon>
        <taxon>Rhodobacterales</taxon>
        <taxon>Paracoccaceae</taxon>
        <taxon>Pararhodobacter</taxon>
    </lineage>
</organism>
<evidence type="ECO:0000256" key="2">
    <source>
        <dbReference type="ARBA" id="ARBA00022603"/>
    </source>
</evidence>
<keyword evidence="9" id="KW-1185">Reference proteome</keyword>
<evidence type="ECO:0000256" key="5">
    <source>
        <dbReference type="ARBA" id="ARBA00023014"/>
    </source>
</evidence>
<dbReference type="SUPFAM" id="SSF53335">
    <property type="entry name" value="S-adenosyl-L-methionine-dependent methyltransferases"/>
    <property type="match status" value="1"/>
</dbReference>
<name>A0ABT3GUJ7_9RHOB</name>
<gene>
    <name evidence="8" type="ORF">OKW52_02700</name>
</gene>
<feature type="binding site" evidence="6">
    <location>
        <position position="285"/>
    </location>
    <ligand>
        <name>S-adenosyl-L-methionine</name>
        <dbReference type="ChEBI" id="CHEBI:59789"/>
    </ligand>
</feature>
<dbReference type="GO" id="GO:0032259">
    <property type="term" value="P:methylation"/>
    <property type="evidence" value="ECO:0007669"/>
    <property type="project" value="UniProtKB-KW"/>
</dbReference>
<dbReference type="PROSITE" id="PS01230">
    <property type="entry name" value="TRMA_1"/>
    <property type="match status" value="1"/>
</dbReference>
<dbReference type="InterPro" id="IPR029063">
    <property type="entry name" value="SAM-dependent_MTases_sf"/>
</dbReference>
<feature type="binding site" evidence="6">
    <location>
        <position position="265"/>
    </location>
    <ligand>
        <name>S-adenosyl-L-methionine</name>
        <dbReference type="ChEBI" id="CHEBI:59789"/>
    </ligand>
</feature>
<keyword evidence="1" id="KW-0479">Metal-binding</keyword>
<dbReference type="RefSeq" id="WP_264504347.1">
    <property type="nucleotide sequence ID" value="NZ_JAPDFL010000001.1"/>
</dbReference>
<proteinExistence type="inferred from homology"/>
<reference evidence="8 9" key="1">
    <citation type="submission" date="2022-10" db="EMBL/GenBank/DDBJ databases">
        <title>Pararhodobacter sp. nov., isolated from marine algae.</title>
        <authorList>
            <person name="Choi B.J."/>
            <person name="Kim J.M."/>
            <person name="Lee J.K."/>
            <person name="Choi D.G."/>
            <person name="Jeon C.O."/>
        </authorList>
    </citation>
    <scope>NUCLEOTIDE SEQUENCE [LARGE SCALE GENOMIC DNA]</scope>
    <source>
        <strain evidence="8 9">ZQ420</strain>
    </source>
</reference>
<dbReference type="PROSITE" id="PS51687">
    <property type="entry name" value="SAM_MT_RNA_M5U"/>
    <property type="match status" value="1"/>
</dbReference>
<evidence type="ECO:0000256" key="3">
    <source>
        <dbReference type="ARBA" id="ARBA00022679"/>
    </source>
</evidence>
<sequence>MITIERLNLRAEGVAPGVIVARALPGEEVTGEVVEGRIAQPKILTPSAQRVAAPCAHYKACGGCSLQHARDDFVEEWKTGVVRQALTAQGLEAAFRPTVTSPAATRHRATLTGRRLKSGALVGFHGRASGTVTAIPGCTLLDPALIAVIPALEALVVEGGSRKGEMRLTVTRYAEGVEVAVEDGKPLDTALRIAVPQIAGTHGLARLAWNGEVLLQEAPPTLAMGRARVSPPPGAFLQATPQGESALRAAVVEAVGSAKRVADLFAGCGTFALPLAETAEVHAVEGSAPMLDALNHGWRNAAGLKRVTTEARDLFRRPLLPDELAKFDAVVIDPPRAGAEAQIAELARAQVPVIAHVSCNPVTFARDARTLLQAGYRLDWVQVVDQFRWSAHVELAARFVLPHIA</sequence>
<evidence type="ECO:0000313" key="8">
    <source>
        <dbReference type="EMBL" id="MCW1931205.1"/>
    </source>
</evidence>
<dbReference type="Pfam" id="PF05958">
    <property type="entry name" value="tRNA_U5-meth_tr"/>
    <property type="match status" value="1"/>
</dbReference>
<keyword evidence="4 6" id="KW-0949">S-adenosyl-L-methionine</keyword>